<dbReference type="Gene3D" id="3.30.230.10">
    <property type="match status" value="1"/>
</dbReference>
<dbReference type="KEGG" id="rba:RB9109"/>
<accession>Q7UM28</accession>
<dbReference type="CDD" id="cd16928">
    <property type="entry name" value="HATPase_GyrB-like"/>
    <property type="match status" value="1"/>
</dbReference>
<dbReference type="InParanoid" id="Q7UM28"/>
<evidence type="ECO:0000256" key="12">
    <source>
        <dbReference type="SAM" id="MobiDB-lite"/>
    </source>
</evidence>
<dbReference type="InterPro" id="IPR006171">
    <property type="entry name" value="TOPRIM_dom"/>
</dbReference>
<proteinExistence type="inferred from homology"/>
<dbReference type="Gene3D" id="3.30.565.10">
    <property type="entry name" value="Histidine kinase-like ATPase, C-terminal domain"/>
    <property type="match status" value="1"/>
</dbReference>
<evidence type="ECO:0000313" key="14">
    <source>
        <dbReference type="EMBL" id="CAD76089.1"/>
    </source>
</evidence>
<comment type="similarity">
    <text evidence="3">Belongs to the type II topoisomerase GyrB family.</text>
</comment>
<evidence type="ECO:0000256" key="10">
    <source>
        <dbReference type="ARBA" id="ARBA00023125"/>
    </source>
</evidence>
<dbReference type="SUPFAM" id="SSF54211">
    <property type="entry name" value="Ribosomal protein S5 domain 2-like"/>
    <property type="match status" value="1"/>
</dbReference>
<dbReference type="NCBIfam" id="NF004189">
    <property type="entry name" value="PRK05644.1"/>
    <property type="match status" value="1"/>
</dbReference>
<feature type="domain" description="Toprim" evidence="13">
    <location>
        <begin position="500"/>
        <end position="614"/>
    </location>
</feature>
<dbReference type="NCBIfam" id="NF011501">
    <property type="entry name" value="PRK14939.1"/>
    <property type="match status" value="1"/>
</dbReference>
<dbReference type="Proteomes" id="UP000001025">
    <property type="component" value="Chromosome"/>
</dbReference>
<dbReference type="InterPro" id="IPR001241">
    <property type="entry name" value="Topo_IIA"/>
</dbReference>
<dbReference type="GO" id="GO:0006265">
    <property type="term" value="P:DNA topological change"/>
    <property type="evidence" value="ECO:0007669"/>
    <property type="project" value="InterPro"/>
</dbReference>
<dbReference type="InterPro" id="IPR002288">
    <property type="entry name" value="DNA_gyrase_B_C"/>
</dbReference>
<evidence type="ECO:0000256" key="4">
    <source>
        <dbReference type="ARBA" id="ARBA00012895"/>
    </source>
</evidence>
<dbReference type="SMART" id="SM00433">
    <property type="entry name" value="TOP2c"/>
    <property type="match status" value="1"/>
</dbReference>
<dbReference type="PATRIC" id="fig|243090.15.peg.4366"/>
<protein>
    <recommendedName>
        <fullName evidence="4">DNA topoisomerase (ATP-hydrolyzing)</fullName>
        <ecNumber evidence="4">5.6.2.2</ecNumber>
    </recommendedName>
</protein>
<evidence type="ECO:0000256" key="3">
    <source>
        <dbReference type="ARBA" id="ARBA00010708"/>
    </source>
</evidence>
<dbReference type="PROSITE" id="PS50880">
    <property type="entry name" value="TOPRIM"/>
    <property type="match status" value="1"/>
</dbReference>
<evidence type="ECO:0000313" key="15">
    <source>
        <dbReference type="Proteomes" id="UP000001025"/>
    </source>
</evidence>
<dbReference type="InterPro" id="IPR013760">
    <property type="entry name" value="Topo_IIA-like_dom_sf"/>
</dbReference>
<feature type="compositionally biased region" description="Polar residues" evidence="12">
    <location>
        <begin position="12"/>
        <end position="44"/>
    </location>
</feature>
<keyword evidence="10" id="KW-0238">DNA-binding</keyword>
<evidence type="ECO:0000256" key="11">
    <source>
        <dbReference type="ARBA" id="ARBA00023235"/>
    </source>
</evidence>
<keyword evidence="5" id="KW-0479">Metal-binding</keyword>
<dbReference type="eggNOG" id="COG0187">
    <property type="taxonomic scope" value="Bacteria"/>
</dbReference>
<dbReference type="GO" id="GO:0005524">
    <property type="term" value="F:ATP binding"/>
    <property type="evidence" value="ECO:0007669"/>
    <property type="project" value="UniProtKB-KW"/>
</dbReference>
<dbReference type="CDD" id="cd03366">
    <property type="entry name" value="TOPRIM_TopoIIA_GyrB"/>
    <property type="match status" value="1"/>
</dbReference>
<dbReference type="STRING" id="243090.RB9109"/>
<dbReference type="InterPro" id="IPR003594">
    <property type="entry name" value="HATPase_dom"/>
</dbReference>
<dbReference type="FunFam" id="3.30.565.10:FF:000002">
    <property type="entry name" value="DNA gyrase subunit B"/>
    <property type="match status" value="1"/>
</dbReference>
<dbReference type="PROSITE" id="PS00177">
    <property type="entry name" value="TOPOISOMERASE_II"/>
    <property type="match status" value="1"/>
</dbReference>
<dbReference type="InterPro" id="IPR034160">
    <property type="entry name" value="TOPRIM_GyrB"/>
</dbReference>
<organism evidence="14 15">
    <name type="scientific">Rhodopirellula baltica (strain DSM 10527 / NCIMB 13988 / SH1)</name>
    <dbReference type="NCBI Taxonomy" id="243090"/>
    <lineage>
        <taxon>Bacteria</taxon>
        <taxon>Pseudomonadati</taxon>
        <taxon>Planctomycetota</taxon>
        <taxon>Planctomycetia</taxon>
        <taxon>Pirellulales</taxon>
        <taxon>Pirellulaceae</taxon>
        <taxon>Rhodopirellula</taxon>
    </lineage>
</organism>
<keyword evidence="7" id="KW-0067">ATP-binding</keyword>
<dbReference type="EMBL" id="BX294149">
    <property type="protein sequence ID" value="CAD76089.1"/>
    <property type="molecule type" value="Genomic_DNA"/>
</dbReference>
<dbReference type="AlphaFoldDB" id="Q7UM28"/>
<dbReference type="SUPFAM" id="SSF56719">
    <property type="entry name" value="Type II DNA topoisomerase"/>
    <property type="match status" value="1"/>
</dbReference>
<dbReference type="Gene3D" id="3.40.50.670">
    <property type="match status" value="2"/>
</dbReference>
<feature type="region of interest" description="Disordered" evidence="12">
    <location>
        <begin position="225"/>
        <end position="249"/>
    </location>
</feature>
<dbReference type="CDD" id="cd00822">
    <property type="entry name" value="TopoII_Trans_DNA_gyrase"/>
    <property type="match status" value="1"/>
</dbReference>
<reference evidence="14 15" key="1">
    <citation type="journal article" date="2003" name="Proc. Natl. Acad. Sci. U.S.A.">
        <title>Complete genome sequence of the marine planctomycete Pirellula sp. strain 1.</title>
        <authorList>
            <person name="Gloeckner F.O."/>
            <person name="Kube M."/>
            <person name="Bauer M."/>
            <person name="Teeling H."/>
            <person name="Lombardot T."/>
            <person name="Ludwig W."/>
            <person name="Gade D."/>
            <person name="Beck A."/>
            <person name="Borzym K."/>
            <person name="Heitmann K."/>
            <person name="Rabus R."/>
            <person name="Schlesner H."/>
            <person name="Amann R."/>
            <person name="Reinhardt R."/>
        </authorList>
    </citation>
    <scope>NUCLEOTIDE SEQUENCE [LARGE SCALE GENOMIC DNA]</scope>
    <source>
        <strain evidence="15">DSM 10527 / NCIMB 13988 / SH1</strain>
    </source>
</reference>
<dbReference type="InterPro" id="IPR018522">
    <property type="entry name" value="TopoIIA_CS"/>
</dbReference>
<dbReference type="EC" id="5.6.2.2" evidence="4"/>
<comment type="cofactor">
    <cofactor evidence="2">
        <name>Mg(2+)</name>
        <dbReference type="ChEBI" id="CHEBI:18420"/>
    </cofactor>
</comment>
<dbReference type="SUPFAM" id="SSF55874">
    <property type="entry name" value="ATPase domain of HSP90 chaperone/DNA topoisomerase II/histidine kinase"/>
    <property type="match status" value="1"/>
</dbReference>
<dbReference type="PRINTS" id="PR01159">
    <property type="entry name" value="DNAGYRASEB"/>
</dbReference>
<feature type="region of interest" description="Disordered" evidence="12">
    <location>
        <begin position="1"/>
        <end position="88"/>
    </location>
</feature>
<comment type="catalytic activity">
    <reaction evidence="1">
        <text>ATP-dependent breakage, passage and rejoining of double-stranded DNA.</text>
        <dbReference type="EC" id="5.6.2.2"/>
    </reaction>
</comment>
<evidence type="ECO:0000256" key="1">
    <source>
        <dbReference type="ARBA" id="ARBA00000185"/>
    </source>
</evidence>
<evidence type="ECO:0000256" key="8">
    <source>
        <dbReference type="ARBA" id="ARBA00022842"/>
    </source>
</evidence>
<keyword evidence="15" id="KW-1185">Reference proteome</keyword>
<dbReference type="Pfam" id="PF00204">
    <property type="entry name" value="DNA_gyraseB"/>
    <property type="match status" value="1"/>
</dbReference>
<gene>
    <name evidence="14" type="primary">gyrB</name>
    <name evidence="14" type="ordered locus">RB9109</name>
</gene>
<dbReference type="Pfam" id="PF01751">
    <property type="entry name" value="Toprim"/>
    <property type="match status" value="1"/>
</dbReference>
<dbReference type="FunFam" id="3.40.50.670:FF:000001">
    <property type="entry name" value="DNA topoisomerase 2"/>
    <property type="match status" value="1"/>
</dbReference>
<dbReference type="GO" id="GO:0003918">
    <property type="term" value="F:DNA topoisomerase type II (double strand cut, ATP-hydrolyzing) activity"/>
    <property type="evidence" value="ECO:0007669"/>
    <property type="project" value="UniProtKB-EC"/>
</dbReference>
<dbReference type="OrthoDB" id="9802808at2"/>
<dbReference type="FunCoup" id="Q7UM28">
    <property type="interactions" value="424"/>
</dbReference>
<evidence type="ECO:0000256" key="6">
    <source>
        <dbReference type="ARBA" id="ARBA00022741"/>
    </source>
</evidence>
<dbReference type="InterPro" id="IPR000565">
    <property type="entry name" value="Topo_IIA_B"/>
</dbReference>
<dbReference type="FunFam" id="3.30.230.10:FF:000005">
    <property type="entry name" value="DNA gyrase subunit B"/>
    <property type="match status" value="1"/>
</dbReference>
<dbReference type="InterPro" id="IPR013506">
    <property type="entry name" value="Topo_IIA_bsu_dom2"/>
</dbReference>
<dbReference type="Pfam" id="PF00986">
    <property type="entry name" value="DNA_gyraseB_C"/>
    <property type="match status" value="1"/>
</dbReference>
<dbReference type="InterPro" id="IPR014721">
    <property type="entry name" value="Ribsml_uS5_D2-typ_fold_subgr"/>
</dbReference>
<dbReference type="SMART" id="SM00387">
    <property type="entry name" value="HATPase_c"/>
    <property type="match status" value="1"/>
</dbReference>
<dbReference type="InterPro" id="IPR036890">
    <property type="entry name" value="HATPase_C_sf"/>
</dbReference>
<keyword evidence="9" id="KW-0799">Topoisomerase</keyword>
<dbReference type="PANTHER" id="PTHR45866">
    <property type="entry name" value="DNA GYRASE/TOPOISOMERASE SUBUNIT B"/>
    <property type="match status" value="1"/>
</dbReference>
<dbReference type="InterPro" id="IPR013759">
    <property type="entry name" value="Topo_IIA_B_C"/>
</dbReference>
<dbReference type="GO" id="GO:0003677">
    <property type="term" value="F:DNA binding"/>
    <property type="evidence" value="ECO:0007669"/>
    <property type="project" value="UniProtKB-KW"/>
</dbReference>
<dbReference type="InterPro" id="IPR020568">
    <property type="entry name" value="Ribosomal_Su5_D2-typ_SF"/>
</dbReference>
<keyword evidence="11 14" id="KW-0413">Isomerase</keyword>
<dbReference type="Pfam" id="PF02518">
    <property type="entry name" value="HATPase_c"/>
    <property type="match status" value="1"/>
</dbReference>
<sequence length="897" mass="98641">MTLFFDVGASPPSASKTPHLTASTGRPFMSDSSSTDPASNNPSEDPNAVPAGAASGDGNSAEANAGPQRPVERVSTGPSANSEYTDKDLLHLSDLEHVRERPGMYIGDTTVRGLHHLVYEVVDNSIDEAMAGFAKSVSVIVHTDGSVTVEDDGRGVPVTRHDQLSEELDREVSTLEGVMTVLKFGGKFEKGAYQTSGGLHGVGVTVVNFLSQWAEVEVSRDGSTWTQGYERGIPTGPIQKGRPTKKTGTKTTFKADGQIFSVTKYNFDTLQKRLQELAFLNSGVRIKFLDERNGEGGDYQYDRGIVEFVEHLNRASDVLHGDVIQFVGEKDGVEYDMALQYSTEFTETVQSYVNNIHTIEGGTHVSGFRSALTRTLNNYGKKEGLFKNTTPTGDDFREGLTAVISVRVPHPQFEGQTKTKLGNGEVDGIITSGVGEALNKYLEENPRTAKAIVRKGLLAAEAREAARKAKDQLRKRKDALGGGGLPGKLRDCISKNMEECEVYLVEGDSAGGSAEGGRMREYQAILPLRGKIINAYKSREDKVLANEEVQSMIQAIGTGIGADQDLSRRRYNKVIIMTDADVDGSHIRTLLLCFFYRQMYQLVAAGHVYVAQPPLFRVSQGKNRYYIQSEEEMKGQLLERGLNDTRFETEDGRSAEGDSMRALCVALASMEDAILALERRGVSLRVHSERFDPVTGKLPPFLLTILGGEHWFMKQSDVEAFLAENDATLDIDQAEEELNVEGEEEVKSDEPEKVVAHLAELHEVRTINSGLKDLEPLGFGLQDLIPADRTGSTTARFELVRGEDMRRPLEDLRELLPEVRAAGEKGLQVTRFKGLGEMNAEELRETTLDPANRTLVKVNLTDAGAADEMFRLLMGDKVEPRREFIETHALDVRNLDV</sequence>
<evidence type="ECO:0000256" key="7">
    <source>
        <dbReference type="ARBA" id="ARBA00022840"/>
    </source>
</evidence>
<name>Q7UM28_RHOBA</name>
<dbReference type="PRINTS" id="PR00418">
    <property type="entry name" value="TPI2FAMILY"/>
</dbReference>
<evidence type="ECO:0000256" key="9">
    <source>
        <dbReference type="ARBA" id="ARBA00023029"/>
    </source>
</evidence>
<dbReference type="HOGENOM" id="CLU_006146_1_2_0"/>
<dbReference type="EnsemblBacteria" id="CAD76089">
    <property type="protein sequence ID" value="CAD76089"/>
    <property type="gene ID" value="RB9109"/>
</dbReference>
<evidence type="ECO:0000256" key="2">
    <source>
        <dbReference type="ARBA" id="ARBA00001946"/>
    </source>
</evidence>
<evidence type="ECO:0000259" key="13">
    <source>
        <dbReference type="PROSITE" id="PS50880"/>
    </source>
</evidence>
<keyword evidence="8" id="KW-0460">Magnesium</keyword>
<dbReference type="PANTHER" id="PTHR45866:SF1">
    <property type="entry name" value="DNA GYRASE SUBUNIT B, MITOCHONDRIAL"/>
    <property type="match status" value="1"/>
</dbReference>
<keyword evidence="6" id="KW-0547">Nucleotide-binding</keyword>
<evidence type="ECO:0000256" key="5">
    <source>
        <dbReference type="ARBA" id="ARBA00022723"/>
    </source>
</evidence>
<dbReference type="GO" id="GO:0046872">
    <property type="term" value="F:metal ion binding"/>
    <property type="evidence" value="ECO:0007669"/>
    <property type="project" value="UniProtKB-KW"/>
</dbReference>